<accession>A0A922T5Q0</accession>
<dbReference type="PANTHER" id="PTHR18964:SF149">
    <property type="entry name" value="BIFUNCTIONAL UDP-N-ACETYLGLUCOSAMINE 2-EPIMERASE_N-ACETYLMANNOSAMINE KINASE"/>
    <property type="match status" value="1"/>
</dbReference>
<dbReference type="InterPro" id="IPR000600">
    <property type="entry name" value="ROK"/>
</dbReference>
<dbReference type="EMBL" id="JOKJ01000007">
    <property type="protein sequence ID" value="KEQ09435.1"/>
    <property type="molecule type" value="Genomic_DNA"/>
</dbReference>
<comment type="caution">
    <text evidence="2">The sequence shown here is derived from an EMBL/GenBank/DDBJ whole genome shotgun (WGS) entry which is preliminary data.</text>
</comment>
<gene>
    <name evidence="2" type="ORF">GV68_23720</name>
</gene>
<dbReference type="InterPro" id="IPR043129">
    <property type="entry name" value="ATPase_NBD"/>
</dbReference>
<dbReference type="PANTHER" id="PTHR18964">
    <property type="entry name" value="ROK (REPRESSOR, ORF, KINASE) FAMILY"/>
    <property type="match status" value="1"/>
</dbReference>
<dbReference type="Pfam" id="PF13412">
    <property type="entry name" value="HTH_24"/>
    <property type="match status" value="1"/>
</dbReference>
<organism evidence="2 3">
    <name type="scientific">Pseudorhizobium pelagicum</name>
    <dbReference type="NCBI Taxonomy" id="1509405"/>
    <lineage>
        <taxon>Bacteria</taxon>
        <taxon>Pseudomonadati</taxon>
        <taxon>Pseudomonadota</taxon>
        <taxon>Alphaproteobacteria</taxon>
        <taxon>Hyphomicrobiales</taxon>
        <taxon>Rhizobiaceae</taxon>
        <taxon>Rhizobium/Agrobacterium group</taxon>
        <taxon>Pseudorhizobium</taxon>
    </lineage>
</organism>
<evidence type="ECO:0000313" key="2">
    <source>
        <dbReference type="EMBL" id="KEQ09435.1"/>
    </source>
</evidence>
<dbReference type="RefSeq" id="WP_029621213.1">
    <property type="nucleotide sequence ID" value="NZ_CAJXID010000027.1"/>
</dbReference>
<dbReference type="OrthoDB" id="9810372at2"/>
<dbReference type="SUPFAM" id="SSF53067">
    <property type="entry name" value="Actin-like ATPase domain"/>
    <property type="match status" value="1"/>
</dbReference>
<dbReference type="AlphaFoldDB" id="A0A922T5Q0"/>
<proteinExistence type="inferred from homology"/>
<dbReference type="Proteomes" id="UP000052167">
    <property type="component" value="Unassembled WGS sequence"/>
</dbReference>
<evidence type="ECO:0000256" key="1">
    <source>
        <dbReference type="ARBA" id="ARBA00006479"/>
    </source>
</evidence>
<reference evidence="2 3" key="1">
    <citation type="submission" date="2014-06" db="EMBL/GenBank/DDBJ databases">
        <title>Rhizobium pelagicum/R2-400B4.</title>
        <authorList>
            <person name="Kimes N.E."/>
            <person name="Lopez-Perez M."/>
        </authorList>
    </citation>
    <scope>NUCLEOTIDE SEQUENCE [LARGE SCALE GENOMIC DNA]</scope>
    <source>
        <strain evidence="2 3">R2-400B4</strain>
    </source>
</reference>
<evidence type="ECO:0000313" key="3">
    <source>
        <dbReference type="Proteomes" id="UP000052167"/>
    </source>
</evidence>
<dbReference type="SUPFAM" id="SSF46785">
    <property type="entry name" value="Winged helix' DNA-binding domain"/>
    <property type="match status" value="1"/>
</dbReference>
<dbReference type="Gene3D" id="3.30.420.40">
    <property type="match status" value="2"/>
</dbReference>
<dbReference type="InterPro" id="IPR036390">
    <property type="entry name" value="WH_DNA-bd_sf"/>
</dbReference>
<dbReference type="GO" id="GO:0003700">
    <property type="term" value="F:DNA-binding transcription factor activity"/>
    <property type="evidence" value="ECO:0007669"/>
    <property type="project" value="InterPro"/>
</dbReference>
<name>A0A922T5Q0_9HYPH</name>
<dbReference type="Gene3D" id="1.10.10.10">
    <property type="entry name" value="Winged helix-like DNA-binding domain superfamily/Winged helix DNA-binding domain"/>
    <property type="match status" value="1"/>
</dbReference>
<dbReference type="InterPro" id="IPR036388">
    <property type="entry name" value="WH-like_DNA-bd_sf"/>
</dbReference>
<dbReference type="Pfam" id="PF00480">
    <property type="entry name" value="ROK"/>
    <property type="match status" value="1"/>
</dbReference>
<comment type="similarity">
    <text evidence="1">Belongs to the ROK (NagC/XylR) family.</text>
</comment>
<protein>
    <submittedName>
        <fullName evidence="2">ROK family transcriptional regulator</fullName>
    </submittedName>
</protein>
<keyword evidence="3" id="KW-1185">Reference proteome</keyword>
<sequence>MKTADPELMRAINRFTVLDTIRRHGPISRVEISERSQLSTTTVSAITGSLLDDGLILTRHEGDIRNAAARGRPRVMLELNPDAARVVGAKIAANHMVFVVSNFCGEVISTLSLPIRVNRQPIGVIADLVEDGIRRCVVDAGLGLQEISTVCIGFPGVVEHRTGRVRSSPIVSEPDIDFAREMTDRLNVATIVESDAHAITLAHHWFGKGRDLDDMVLVSLEHSLGLGVLHGGQLFRGAGGLSHNLGDLMMGIGLPETVRLSALAGEAAILGEQTQQGRFADAVRLGRGMALAETLIAAEDNALIVAATRAGEAVGIAVANIVTLFGPPRVIIVGSSLSLGELFLKTLSDSYRSAIPSSIREIAELVFDPSPDEMWAQGAAVVALCELYESPWGTTGPAPAPQPASG</sequence>